<evidence type="ECO:0000313" key="3">
    <source>
        <dbReference type="EMBL" id="ODQ64052.1"/>
    </source>
</evidence>
<dbReference type="Proteomes" id="UP000095009">
    <property type="component" value="Unassembled WGS sequence"/>
</dbReference>
<reference evidence="3 4" key="1">
    <citation type="journal article" date="2016" name="Proc. Natl. Acad. Sci. U.S.A.">
        <title>Comparative genomics of biotechnologically important yeasts.</title>
        <authorList>
            <person name="Riley R."/>
            <person name="Haridas S."/>
            <person name="Wolfe K.H."/>
            <person name="Lopes M.R."/>
            <person name="Hittinger C.T."/>
            <person name="Goeker M."/>
            <person name="Salamov A.A."/>
            <person name="Wisecaver J.H."/>
            <person name="Long T.M."/>
            <person name="Calvey C.H."/>
            <person name="Aerts A.L."/>
            <person name="Barry K.W."/>
            <person name="Choi C."/>
            <person name="Clum A."/>
            <person name="Coughlan A.Y."/>
            <person name="Deshpande S."/>
            <person name="Douglass A.P."/>
            <person name="Hanson S.J."/>
            <person name="Klenk H.-P."/>
            <person name="LaButti K.M."/>
            <person name="Lapidus A."/>
            <person name="Lindquist E.A."/>
            <person name="Lipzen A.M."/>
            <person name="Meier-Kolthoff J.P."/>
            <person name="Ohm R.A."/>
            <person name="Otillar R.P."/>
            <person name="Pangilinan J.L."/>
            <person name="Peng Y."/>
            <person name="Rokas A."/>
            <person name="Rosa C.A."/>
            <person name="Scheuner C."/>
            <person name="Sibirny A.A."/>
            <person name="Slot J.C."/>
            <person name="Stielow J.B."/>
            <person name="Sun H."/>
            <person name="Kurtzman C.P."/>
            <person name="Blackwell M."/>
            <person name="Grigoriev I.V."/>
            <person name="Jeffries T.W."/>
        </authorList>
    </citation>
    <scope>NUCLEOTIDE SEQUENCE [LARGE SCALE GENOMIC DNA]</scope>
    <source>
        <strain evidence="3 4">DSM 6958</strain>
    </source>
</reference>
<dbReference type="GO" id="GO:0008298">
    <property type="term" value="P:intracellular mRNA localization"/>
    <property type="evidence" value="ECO:0007669"/>
    <property type="project" value="TreeGrafter"/>
</dbReference>
<accession>A0A1E3PGK1</accession>
<feature type="region of interest" description="Disordered" evidence="2">
    <location>
        <begin position="421"/>
        <end position="446"/>
    </location>
</feature>
<proteinExistence type="predicted"/>
<name>A0A1E3PGK1_9ASCO</name>
<evidence type="ECO:0000256" key="1">
    <source>
        <dbReference type="SAM" id="Coils"/>
    </source>
</evidence>
<dbReference type="GO" id="GO:0042175">
    <property type="term" value="C:nuclear outer membrane-endoplasmic reticulum membrane network"/>
    <property type="evidence" value="ECO:0007669"/>
    <property type="project" value="TreeGrafter"/>
</dbReference>
<dbReference type="PANTHER" id="PTHR31027:SF2">
    <property type="entry name" value="LEBERCILIN DOMAIN-CONTAINING PROTEIN"/>
    <property type="match status" value="1"/>
</dbReference>
<dbReference type="AlphaFoldDB" id="A0A1E3PGK1"/>
<dbReference type="GO" id="GO:1990904">
    <property type="term" value="C:ribonucleoprotein complex"/>
    <property type="evidence" value="ECO:0007669"/>
    <property type="project" value="TreeGrafter"/>
</dbReference>
<dbReference type="InterPro" id="IPR039604">
    <property type="entry name" value="Bfr1"/>
</dbReference>
<feature type="region of interest" description="Disordered" evidence="2">
    <location>
        <begin position="338"/>
        <end position="358"/>
    </location>
</feature>
<sequence>MARVQQPNKAEFEADVEKLRAELKVKEAALEAIRNKIKSFSSNSSSTEEQKALRNELSEIKKKQQAIKATNGKVFDTIKSIDESIKRKVKEINTQKAKVPFKSVEDIEKQIARYEQQVESGSLRLVEEKKVLADVQALKRAKKSFATFDSLQAEIDAEKAQVADLKKTVNNTESNTLSDRYNEITANLDSMREESQKLYSNRNSLFDQRNKLQNEREAAFAALKERQDTFYKGLTAWRESVKEERAARAEREKAEREAYEAEKKRAAAAEKLEIASAPAFGSELASAETLLAHFDPTYKPTSVASPIKPSAFAAEATRQVEQLPENVQVIKKDLGDFFSGNGGKKNKKRAPKPTSGKEKFSLDVSILEGLSNLNIGVPMSKEEVSKTIEDLRAKVAYFKDNQARVTQENIEKAKAELAKYEAEEAKESEVPAAEESTADAEESTDA</sequence>
<dbReference type="STRING" id="857566.A0A1E3PGK1"/>
<dbReference type="GO" id="GO:0003729">
    <property type="term" value="F:mRNA binding"/>
    <property type="evidence" value="ECO:0007669"/>
    <property type="project" value="TreeGrafter"/>
</dbReference>
<feature type="coiled-coil region" evidence="1">
    <location>
        <begin position="242"/>
        <end position="271"/>
    </location>
</feature>
<dbReference type="EMBL" id="KV454413">
    <property type="protein sequence ID" value="ODQ64052.1"/>
    <property type="molecule type" value="Genomic_DNA"/>
</dbReference>
<keyword evidence="4" id="KW-1185">Reference proteome</keyword>
<feature type="compositionally biased region" description="Acidic residues" evidence="2">
    <location>
        <begin position="436"/>
        <end position="446"/>
    </location>
</feature>
<evidence type="ECO:0008006" key="5">
    <source>
        <dbReference type="Google" id="ProtNLM"/>
    </source>
</evidence>
<gene>
    <name evidence="3" type="ORF">NADFUDRAFT_84073</name>
</gene>
<organism evidence="3 4">
    <name type="scientific">Nadsonia fulvescens var. elongata DSM 6958</name>
    <dbReference type="NCBI Taxonomy" id="857566"/>
    <lineage>
        <taxon>Eukaryota</taxon>
        <taxon>Fungi</taxon>
        <taxon>Dikarya</taxon>
        <taxon>Ascomycota</taxon>
        <taxon>Saccharomycotina</taxon>
        <taxon>Dipodascomycetes</taxon>
        <taxon>Dipodascales</taxon>
        <taxon>Dipodascales incertae sedis</taxon>
        <taxon>Nadsonia</taxon>
    </lineage>
</organism>
<feature type="coiled-coil region" evidence="1">
    <location>
        <begin position="9"/>
        <end position="70"/>
    </location>
</feature>
<protein>
    <recommendedName>
        <fullName evidence="5">Nuclear segregation protein BFR1</fullName>
    </recommendedName>
</protein>
<dbReference type="GO" id="GO:0005783">
    <property type="term" value="C:endoplasmic reticulum"/>
    <property type="evidence" value="ECO:0007669"/>
    <property type="project" value="TreeGrafter"/>
</dbReference>
<dbReference type="Gene3D" id="1.20.58.60">
    <property type="match status" value="1"/>
</dbReference>
<keyword evidence="1" id="KW-0175">Coiled coil</keyword>
<evidence type="ECO:0000313" key="4">
    <source>
        <dbReference type="Proteomes" id="UP000095009"/>
    </source>
</evidence>
<dbReference type="OrthoDB" id="2195113at2759"/>
<dbReference type="PANTHER" id="PTHR31027">
    <property type="entry name" value="NUCLEAR SEGREGATION PROTEIN BFR1"/>
    <property type="match status" value="1"/>
</dbReference>
<feature type="coiled-coil region" evidence="1">
    <location>
        <begin position="148"/>
        <end position="201"/>
    </location>
</feature>
<evidence type="ECO:0000256" key="2">
    <source>
        <dbReference type="SAM" id="MobiDB-lite"/>
    </source>
</evidence>